<dbReference type="RefSeq" id="XP_021876084.1">
    <property type="nucleotide sequence ID" value="XM_022027201.1"/>
</dbReference>
<dbReference type="PANTHER" id="PTHR48013:SF25">
    <property type="entry name" value="MAP KINASE KINASE PBS2"/>
    <property type="match status" value="1"/>
</dbReference>
<dbReference type="STRING" id="64571.A0A1Y2G9A6"/>
<dbReference type="Proteomes" id="UP000193648">
    <property type="component" value="Unassembled WGS sequence"/>
</dbReference>
<dbReference type="FunFam" id="3.30.200.20:FF:000341">
    <property type="entry name" value="MAP kinase kinase PBS2"/>
    <property type="match status" value="1"/>
</dbReference>
<dbReference type="GO" id="GO:0005524">
    <property type="term" value="F:ATP binding"/>
    <property type="evidence" value="ECO:0007669"/>
    <property type="project" value="UniProtKB-UniRule"/>
</dbReference>
<evidence type="ECO:0000256" key="1">
    <source>
        <dbReference type="ARBA" id="ARBA00022527"/>
    </source>
</evidence>
<evidence type="ECO:0000256" key="5">
    <source>
        <dbReference type="ARBA" id="ARBA00022777"/>
    </source>
</evidence>
<evidence type="ECO:0000256" key="3">
    <source>
        <dbReference type="ARBA" id="ARBA00022679"/>
    </source>
</evidence>
<dbReference type="GO" id="GO:0016239">
    <property type="term" value="P:positive regulation of macroautophagy"/>
    <property type="evidence" value="ECO:0007669"/>
    <property type="project" value="EnsemblFungi"/>
</dbReference>
<dbReference type="SUPFAM" id="SSF56112">
    <property type="entry name" value="Protein kinase-like (PK-like)"/>
    <property type="match status" value="1"/>
</dbReference>
<proteinExistence type="inferred from homology"/>
<dbReference type="GO" id="GO:0005935">
    <property type="term" value="C:cellular bud neck"/>
    <property type="evidence" value="ECO:0007669"/>
    <property type="project" value="EnsemblFungi"/>
</dbReference>
<dbReference type="GO" id="GO:0006606">
    <property type="term" value="P:protein import into nucleus"/>
    <property type="evidence" value="ECO:0007669"/>
    <property type="project" value="EnsemblFungi"/>
</dbReference>
<keyword evidence="1 13" id="KW-0723">Serine/threonine-protein kinase</keyword>
<feature type="region of interest" description="Disordered" evidence="14">
    <location>
        <begin position="354"/>
        <end position="375"/>
    </location>
</feature>
<dbReference type="InterPro" id="IPR008271">
    <property type="entry name" value="Ser/Thr_kinase_AS"/>
</dbReference>
<evidence type="ECO:0000256" key="11">
    <source>
        <dbReference type="ARBA" id="ARBA00051693"/>
    </source>
</evidence>
<dbReference type="GO" id="GO:0005078">
    <property type="term" value="F:MAP-kinase scaffold activity"/>
    <property type="evidence" value="ECO:0007669"/>
    <property type="project" value="EnsemblFungi"/>
</dbReference>
<evidence type="ECO:0000313" key="16">
    <source>
        <dbReference type="EMBL" id="ORZ00043.1"/>
    </source>
</evidence>
<protein>
    <recommendedName>
        <fullName evidence="8">mitogen-activated protein kinase kinase</fullName>
        <ecNumber evidence="8">2.7.12.2</ecNumber>
    </recommendedName>
</protein>
<organism evidence="16 17">
    <name type="scientific">Lobosporangium transversale</name>
    <dbReference type="NCBI Taxonomy" id="64571"/>
    <lineage>
        <taxon>Eukaryota</taxon>
        <taxon>Fungi</taxon>
        <taxon>Fungi incertae sedis</taxon>
        <taxon>Mucoromycota</taxon>
        <taxon>Mortierellomycotina</taxon>
        <taxon>Mortierellomycetes</taxon>
        <taxon>Mortierellales</taxon>
        <taxon>Mortierellaceae</taxon>
        <taxon>Lobosporangium</taxon>
    </lineage>
</organism>
<dbReference type="GO" id="GO:0031416">
    <property type="term" value="C:NatB complex"/>
    <property type="evidence" value="ECO:0007669"/>
    <property type="project" value="EnsemblFungi"/>
</dbReference>
<feature type="domain" description="Protein kinase" evidence="15">
    <location>
        <begin position="80"/>
        <end position="332"/>
    </location>
</feature>
<comment type="catalytic activity">
    <reaction evidence="11">
        <text>L-tyrosyl-[protein] + ATP = O-phospho-L-tyrosyl-[protein] + ADP + H(+)</text>
        <dbReference type="Rhea" id="RHEA:10596"/>
        <dbReference type="Rhea" id="RHEA-COMP:10136"/>
        <dbReference type="Rhea" id="RHEA-COMP:20101"/>
        <dbReference type="ChEBI" id="CHEBI:15378"/>
        <dbReference type="ChEBI" id="CHEBI:30616"/>
        <dbReference type="ChEBI" id="CHEBI:46858"/>
        <dbReference type="ChEBI" id="CHEBI:61978"/>
        <dbReference type="ChEBI" id="CHEBI:456216"/>
        <dbReference type="EC" id="2.7.12.2"/>
    </reaction>
</comment>
<dbReference type="GO" id="GO:0010971">
    <property type="term" value="P:positive regulation of G2/M transition of mitotic cell cycle"/>
    <property type="evidence" value="ECO:0007669"/>
    <property type="project" value="EnsemblFungi"/>
</dbReference>
<evidence type="ECO:0000256" key="13">
    <source>
        <dbReference type="RuleBase" id="RU000304"/>
    </source>
</evidence>
<dbReference type="FunCoup" id="A0A1Y2G9A6">
    <property type="interactions" value="276"/>
</dbReference>
<dbReference type="PROSITE" id="PS00107">
    <property type="entry name" value="PROTEIN_KINASE_ATP"/>
    <property type="match status" value="1"/>
</dbReference>
<evidence type="ECO:0000256" key="10">
    <source>
        <dbReference type="ARBA" id="ARBA00049299"/>
    </source>
</evidence>
<feature type="binding site" evidence="12">
    <location>
        <position position="109"/>
    </location>
    <ligand>
        <name>ATP</name>
        <dbReference type="ChEBI" id="CHEBI:30616"/>
    </ligand>
</feature>
<dbReference type="InParanoid" id="A0A1Y2G9A6"/>
<keyword evidence="4 12" id="KW-0547">Nucleotide-binding</keyword>
<keyword evidence="2" id="KW-0597">Phosphoprotein</keyword>
<evidence type="ECO:0000256" key="12">
    <source>
        <dbReference type="PROSITE-ProRule" id="PRU10141"/>
    </source>
</evidence>
<dbReference type="InterPro" id="IPR011009">
    <property type="entry name" value="Kinase-like_dom_sf"/>
</dbReference>
<evidence type="ECO:0000256" key="6">
    <source>
        <dbReference type="ARBA" id="ARBA00022840"/>
    </source>
</evidence>
<gene>
    <name evidence="16" type="ORF">BCR41DRAFT_379229</name>
</gene>
<name>A0A1Y2G9A6_9FUNG</name>
<keyword evidence="5 16" id="KW-0418">Kinase</keyword>
<feature type="region of interest" description="Disordered" evidence="14">
    <location>
        <begin position="1"/>
        <end position="33"/>
    </location>
</feature>
<keyword evidence="6 12" id="KW-0067">ATP-binding</keyword>
<comment type="caution">
    <text evidence="16">The sequence shown here is derived from an EMBL/GenBank/DDBJ whole genome shotgun (WGS) entry which is preliminary data.</text>
</comment>
<dbReference type="Gene3D" id="3.30.200.20">
    <property type="entry name" value="Phosphorylase Kinase, domain 1"/>
    <property type="match status" value="1"/>
</dbReference>
<keyword evidence="3" id="KW-0808">Transferase</keyword>
<dbReference type="GO" id="GO:0004674">
    <property type="term" value="F:protein serine/threonine kinase activity"/>
    <property type="evidence" value="ECO:0007669"/>
    <property type="project" value="UniProtKB-KW"/>
</dbReference>
<dbReference type="InterPro" id="IPR000719">
    <property type="entry name" value="Prot_kinase_dom"/>
</dbReference>
<comment type="catalytic activity">
    <reaction evidence="9">
        <text>L-seryl-[protein] + ATP = O-phospho-L-seryl-[protein] + ADP + H(+)</text>
        <dbReference type="Rhea" id="RHEA:17989"/>
        <dbReference type="Rhea" id="RHEA-COMP:9863"/>
        <dbReference type="Rhea" id="RHEA-COMP:11604"/>
        <dbReference type="ChEBI" id="CHEBI:15378"/>
        <dbReference type="ChEBI" id="CHEBI:29999"/>
        <dbReference type="ChEBI" id="CHEBI:30616"/>
        <dbReference type="ChEBI" id="CHEBI:83421"/>
        <dbReference type="ChEBI" id="CHEBI:456216"/>
        <dbReference type="EC" id="2.7.12.2"/>
    </reaction>
</comment>
<evidence type="ECO:0000256" key="8">
    <source>
        <dbReference type="ARBA" id="ARBA00038999"/>
    </source>
</evidence>
<dbReference type="GO" id="GO:0071474">
    <property type="term" value="P:cellular hyperosmotic response"/>
    <property type="evidence" value="ECO:0007669"/>
    <property type="project" value="EnsemblFungi"/>
</dbReference>
<dbReference type="Pfam" id="PF00069">
    <property type="entry name" value="Pkinase"/>
    <property type="match status" value="1"/>
</dbReference>
<dbReference type="PROSITE" id="PS00108">
    <property type="entry name" value="PROTEIN_KINASE_ST"/>
    <property type="match status" value="1"/>
</dbReference>
<evidence type="ECO:0000256" key="14">
    <source>
        <dbReference type="SAM" id="MobiDB-lite"/>
    </source>
</evidence>
<dbReference type="AlphaFoldDB" id="A0A1Y2G9A6"/>
<dbReference type="GO" id="GO:0007015">
    <property type="term" value="P:actin filament organization"/>
    <property type="evidence" value="ECO:0007669"/>
    <property type="project" value="EnsemblFungi"/>
</dbReference>
<dbReference type="GO" id="GO:1990315">
    <property type="term" value="C:Mcs4 RR-MAPKKK complex"/>
    <property type="evidence" value="ECO:0007669"/>
    <property type="project" value="EnsemblFungi"/>
</dbReference>
<evidence type="ECO:0000256" key="9">
    <source>
        <dbReference type="ARBA" id="ARBA00049014"/>
    </source>
</evidence>
<keyword evidence="17" id="KW-1185">Reference proteome</keyword>
<accession>A0A1Y2G9A6</accession>
<comment type="similarity">
    <text evidence="7">Belongs to the protein kinase superfamily. STE Ser/Thr protein kinase family. MAP kinase kinase subfamily.</text>
</comment>
<sequence length="375" mass="41968">MNSNLPNLPRGNASQGRRGPPRMKLSDMGGAPVQQETPFANFSRFVDPSGKLNFNGKAILHADGVDFSNGNSFKINMEELKLLEELGKGQYGTVQKVYHKPTNVIMAMKEIRLELDESKLNSILMELDVLHKSQSPYIVEFYGAFFIETCVYYCMEFMDAGSLDKLYQIGVPEDILSIITLSMVKGLKFLKDELSIIHRDVKPTNVLVNSQGQVKLCDFGVSGHLIKSMAKTHIGCQSYMAPERISQGQTYTVQSDVWSLGLSILETAEGSYPYPPEKYNSVFAQLNAIVGSPPPALPDTYSEEARAFVALCLLKDAKQRPTYGELLDHPFLTKYEEDKVDMKDWACRAMEARAAREEEARNKRDEEEVKKAAPA</sequence>
<dbReference type="Gene3D" id="1.10.510.10">
    <property type="entry name" value="Transferase(Phosphotransferase) domain 1"/>
    <property type="match status" value="1"/>
</dbReference>
<dbReference type="EC" id="2.7.12.2" evidence="8"/>
<dbReference type="GeneID" id="33569044"/>
<dbReference type="OrthoDB" id="10252354at2759"/>
<dbReference type="PANTHER" id="PTHR48013">
    <property type="entry name" value="DUAL SPECIFICITY MITOGEN-ACTIVATED PROTEIN KINASE KINASE 5-RELATED"/>
    <property type="match status" value="1"/>
</dbReference>
<comment type="catalytic activity">
    <reaction evidence="10">
        <text>L-threonyl-[protein] + ATP = O-phospho-L-threonyl-[protein] + ADP + H(+)</text>
        <dbReference type="Rhea" id="RHEA:46608"/>
        <dbReference type="Rhea" id="RHEA-COMP:11060"/>
        <dbReference type="Rhea" id="RHEA-COMP:11605"/>
        <dbReference type="ChEBI" id="CHEBI:15378"/>
        <dbReference type="ChEBI" id="CHEBI:30013"/>
        <dbReference type="ChEBI" id="CHEBI:30616"/>
        <dbReference type="ChEBI" id="CHEBI:61977"/>
        <dbReference type="ChEBI" id="CHEBI:456216"/>
        <dbReference type="EC" id="2.7.12.2"/>
    </reaction>
</comment>
<dbReference type="PROSITE" id="PS50011">
    <property type="entry name" value="PROTEIN_KINASE_DOM"/>
    <property type="match status" value="1"/>
</dbReference>
<reference evidence="16 17" key="1">
    <citation type="submission" date="2016-07" db="EMBL/GenBank/DDBJ databases">
        <title>Pervasive Adenine N6-methylation of Active Genes in Fungi.</title>
        <authorList>
            <consortium name="DOE Joint Genome Institute"/>
            <person name="Mondo S.J."/>
            <person name="Dannebaum R.O."/>
            <person name="Kuo R.C."/>
            <person name="Labutti K."/>
            <person name="Haridas S."/>
            <person name="Kuo A."/>
            <person name="Salamov A."/>
            <person name="Ahrendt S.R."/>
            <person name="Lipzen A."/>
            <person name="Sullivan W."/>
            <person name="Andreopoulos W.B."/>
            <person name="Clum A."/>
            <person name="Lindquist E."/>
            <person name="Daum C."/>
            <person name="Ramamoorthy G.K."/>
            <person name="Gryganskyi A."/>
            <person name="Culley D."/>
            <person name="Magnuson J.K."/>
            <person name="James T.Y."/>
            <person name="O'Malley M.A."/>
            <person name="Stajich J.E."/>
            <person name="Spatafora J.W."/>
            <person name="Visel A."/>
            <person name="Grigoriev I.V."/>
        </authorList>
    </citation>
    <scope>NUCLEOTIDE SEQUENCE [LARGE SCALE GENOMIC DNA]</scope>
    <source>
        <strain evidence="16 17">NRRL 3116</strain>
    </source>
</reference>
<dbReference type="InterPro" id="IPR017441">
    <property type="entry name" value="Protein_kinase_ATP_BS"/>
</dbReference>
<evidence type="ECO:0000256" key="2">
    <source>
        <dbReference type="ARBA" id="ARBA00022553"/>
    </source>
</evidence>
<dbReference type="GO" id="GO:0004708">
    <property type="term" value="F:MAP kinase kinase activity"/>
    <property type="evidence" value="ECO:0007669"/>
    <property type="project" value="UniProtKB-EC"/>
</dbReference>
<dbReference type="SMART" id="SM00220">
    <property type="entry name" value="S_TKc"/>
    <property type="match status" value="1"/>
</dbReference>
<dbReference type="GO" id="GO:0004596">
    <property type="term" value="F:protein-N-terminal amino-acid acetyltransferase activity"/>
    <property type="evidence" value="ECO:0007669"/>
    <property type="project" value="EnsemblFungi"/>
</dbReference>
<evidence type="ECO:0000259" key="15">
    <source>
        <dbReference type="PROSITE" id="PS50011"/>
    </source>
</evidence>
<dbReference type="GO" id="GO:0005634">
    <property type="term" value="C:nucleus"/>
    <property type="evidence" value="ECO:0007669"/>
    <property type="project" value="EnsemblFungi"/>
</dbReference>
<dbReference type="GO" id="GO:0005934">
    <property type="term" value="C:cellular bud tip"/>
    <property type="evidence" value="ECO:0007669"/>
    <property type="project" value="EnsemblFungi"/>
</dbReference>
<dbReference type="GO" id="GO:0038066">
    <property type="term" value="P:p38MAPK cascade"/>
    <property type="evidence" value="ECO:0007669"/>
    <property type="project" value="EnsemblFungi"/>
</dbReference>
<evidence type="ECO:0000313" key="17">
    <source>
        <dbReference type="Proteomes" id="UP000193648"/>
    </source>
</evidence>
<evidence type="ECO:0000256" key="7">
    <source>
        <dbReference type="ARBA" id="ARBA00038035"/>
    </source>
</evidence>
<dbReference type="GO" id="GO:0007232">
    <property type="term" value="P:osmosensory signaling pathway via Sho1 osmosensor"/>
    <property type="evidence" value="ECO:0007669"/>
    <property type="project" value="EnsemblFungi"/>
</dbReference>
<dbReference type="FunFam" id="1.10.510.10:FF:000432">
    <property type="entry name" value="mitogen-activated protein kinase kinase 3"/>
    <property type="match status" value="1"/>
</dbReference>
<dbReference type="EMBL" id="MCFF01000064">
    <property type="protein sequence ID" value="ORZ00043.1"/>
    <property type="molecule type" value="Genomic_DNA"/>
</dbReference>
<evidence type="ECO:0000256" key="4">
    <source>
        <dbReference type="ARBA" id="ARBA00022741"/>
    </source>
</evidence>